<dbReference type="OrthoDB" id="26525at2759"/>
<evidence type="ECO:0000259" key="4">
    <source>
        <dbReference type="PROSITE" id="PS50222"/>
    </source>
</evidence>
<dbReference type="AlphaFoldDB" id="A0A6P8IL23"/>
<dbReference type="KEGG" id="aten:116302322"/>
<evidence type="ECO:0000313" key="6">
    <source>
        <dbReference type="RefSeq" id="XP_031567467.1"/>
    </source>
</evidence>
<dbReference type="RefSeq" id="XP_031567467.1">
    <property type="nucleotide sequence ID" value="XM_031711607.1"/>
</dbReference>
<evidence type="ECO:0000313" key="5">
    <source>
        <dbReference type="Proteomes" id="UP000515163"/>
    </source>
</evidence>
<dbReference type="InterPro" id="IPR002048">
    <property type="entry name" value="EF_hand_dom"/>
</dbReference>
<feature type="domain" description="EF-hand" evidence="4">
    <location>
        <begin position="92"/>
        <end position="127"/>
    </location>
</feature>
<dbReference type="GO" id="GO:0005509">
    <property type="term" value="F:calcium ion binding"/>
    <property type="evidence" value="ECO:0007669"/>
    <property type="project" value="InterPro"/>
</dbReference>
<dbReference type="InterPro" id="IPR018247">
    <property type="entry name" value="EF_Hand_1_Ca_BS"/>
</dbReference>
<keyword evidence="5" id="KW-1185">Reference proteome</keyword>
<dbReference type="CDD" id="cd00051">
    <property type="entry name" value="EFh"/>
    <property type="match status" value="1"/>
</dbReference>
<dbReference type="InParanoid" id="A0A6P8IL23"/>
<gene>
    <name evidence="6" type="primary">LOC116302322</name>
</gene>
<proteinExistence type="predicted"/>
<dbReference type="InterPro" id="IPR011992">
    <property type="entry name" value="EF-hand-dom_pair"/>
</dbReference>
<dbReference type="SUPFAM" id="SSF47473">
    <property type="entry name" value="EF-hand"/>
    <property type="match status" value="1"/>
</dbReference>
<evidence type="ECO:0000256" key="3">
    <source>
        <dbReference type="ARBA" id="ARBA00022837"/>
    </source>
</evidence>
<feature type="unsure residue" description="D or N" evidence="6">
    <location>
        <position position="50"/>
    </location>
</feature>
<sequence length="160" mass="18932">MEAGEKYLTLSTPDVVIQSLFSKYDLNKNGFLEEEELRSLLEQDLGMNTDQADVFALLIDKNGDHRVSYTELVDWLHSDERYRCINDKSRFYLISKAVELFKQFDRNENGSLDRKEFLRLVRSLGYQQVNNDKEFQTMDSDGNGVISFWEFLRWLNWIPL</sequence>
<dbReference type="Gene3D" id="1.10.238.10">
    <property type="entry name" value="EF-hand"/>
    <property type="match status" value="2"/>
</dbReference>
<reference evidence="6" key="1">
    <citation type="submission" date="2025-08" db="UniProtKB">
        <authorList>
            <consortium name="RefSeq"/>
        </authorList>
    </citation>
    <scope>IDENTIFICATION</scope>
    <source>
        <tissue evidence="6">Tentacle</tissue>
    </source>
</reference>
<evidence type="ECO:0000256" key="2">
    <source>
        <dbReference type="ARBA" id="ARBA00022737"/>
    </source>
</evidence>
<organism evidence="5 6">
    <name type="scientific">Actinia tenebrosa</name>
    <name type="common">Australian red waratah sea anemone</name>
    <dbReference type="NCBI Taxonomy" id="6105"/>
    <lineage>
        <taxon>Eukaryota</taxon>
        <taxon>Metazoa</taxon>
        <taxon>Cnidaria</taxon>
        <taxon>Anthozoa</taxon>
        <taxon>Hexacorallia</taxon>
        <taxon>Actiniaria</taxon>
        <taxon>Actiniidae</taxon>
        <taxon>Actinia</taxon>
    </lineage>
</organism>
<keyword evidence="1" id="KW-0479">Metal-binding</keyword>
<accession>A0A6P8IL23</accession>
<dbReference type="InterPro" id="IPR039647">
    <property type="entry name" value="EF_hand_pair_protein_CML-like"/>
</dbReference>
<name>A0A6P8IL23_ACTTE</name>
<dbReference type="SMART" id="SM00054">
    <property type="entry name" value="EFh"/>
    <property type="match status" value="4"/>
</dbReference>
<dbReference type="Proteomes" id="UP000515163">
    <property type="component" value="Unplaced"/>
</dbReference>
<dbReference type="PANTHER" id="PTHR10891">
    <property type="entry name" value="EF-HAND CALCIUM-BINDING DOMAIN CONTAINING PROTEIN"/>
    <property type="match status" value="1"/>
</dbReference>
<dbReference type="PROSITE" id="PS50222">
    <property type="entry name" value="EF_HAND_2"/>
    <property type="match status" value="2"/>
</dbReference>
<dbReference type="Pfam" id="PF13499">
    <property type="entry name" value="EF-hand_7"/>
    <property type="match status" value="2"/>
</dbReference>
<evidence type="ECO:0000256" key="1">
    <source>
        <dbReference type="ARBA" id="ARBA00022723"/>
    </source>
</evidence>
<keyword evidence="3" id="KW-0106">Calcium</keyword>
<keyword evidence="2" id="KW-0677">Repeat</keyword>
<dbReference type="PROSITE" id="PS00018">
    <property type="entry name" value="EF_HAND_1"/>
    <property type="match status" value="4"/>
</dbReference>
<protein>
    <submittedName>
        <fullName evidence="6">Probable calcium-binding protein CML16</fullName>
    </submittedName>
</protein>
<feature type="domain" description="EF-hand" evidence="4">
    <location>
        <begin position="12"/>
        <end position="47"/>
    </location>
</feature>